<evidence type="ECO:0000256" key="4">
    <source>
        <dbReference type="ARBA" id="ARBA00022763"/>
    </source>
</evidence>
<dbReference type="AlphaFoldDB" id="A0A0G0GGN9"/>
<dbReference type="Pfam" id="PF00730">
    <property type="entry name" value="HhH-GPD"/>
    <property type="match status" value="1"/>
</dbReference>
<feature type="domain" description="Helix-hairpin-helix DNA-binding motif class 1" evidence="6">
    <location>
        <begin position="126"/>
        <end position="145"/>
    </location>
</feature>
<dbReference type="CDD" id="cd00056">
    <property type="entry name" value="ENDO3c"/>
    <property type="match status" value="1"/>
</dbReference>
<name>A0A0G0GGN9_9BACT</name>
<accession>A0A0G0GGN9</accession>
<dbReference type="GO" id="GO:0043916">
    <property type="term" value="F:DNA-7-methylguanine glycosylase activity"/>
    <property type="evidence" value="ECO:0007669"/>
    <property type="project" value="TreeGrafter"/>
</dbReference>
<dbReference type="GO" id="GO:0008725">
    <property type="term" value="F:DNA-3-methyladenine glycosylase activity"/>
    <property type="evidence" value="ECO:0007669"/>
    <property type="project" value="TreeGrafter"/>
</dbReference>
<dbReference type="GO" id="GO:0032993">
    <property type="term" value="C:protein-DNA complex"/>
    <property type="evidence" value="ECO:0007669"/>
    <property type="project" value="TreeGrafter"/>
</dbReference>
<dbReference type="GO" id="GO:0006307">
    <property type="term" value="P:DNA alkylation repair"/>
    <property type="evidence" value="ECO:0007669"/>
    <property type="project" value="TreeGrafter"/>
</dbReference>
<dbReference type="SUPFAM" id="SSF48150">
    <property type="entry name" value="DNA-glycosylase"/>
    <property type="match status" value="1"/>
</dbReference>
<proteinExistence type="inferred from homology"/>
<gene>
    <name evidence="8" type="ORF">US40_C0010G0008</name>
</gene>
<dbReference type="GO" id="GO:0006285">
    <property type="term" value="P:base-excision repair, AP site formation"/>
    <property type="evidence" value="ECO:0007669"/>
    <property type="project" value="TreeGrafter"/>
</dbReference>
<comment type="catalytic activity">
    <reaction evidence="1">
        <text>Hydrolysis of alkylated DNA, releasing 3-methyladenine, 3-methylguanine, 7-methylguanine and 7-methyladenine.</text>
        <dbReference type="EC" id="3.2.2.21"/>
    </reaction>
</comment>
<dbReference type="Gene3D" id="1.10.340.30">
    <property type="entry name" value="Hypothetical protein, domain 2"/>
    <property type="match status" value="1"/>
</dbReference>
<dbReference type="Proteomes" id="UP000034917">
    <property type="component" value="Unassembled WGS sequence"/>
</dbReference>
<dbReference type="InterPro" id="IPR003583">
    <property type="entry name" value="Hlx-hairpin-Hlx_DNA-bd_motif"/>
</dbReference>
<evidence type="ECO:0000256" key="3">
    <source>
        <dbReference type="ARBA" id="ARBA00012000"/>
    </source>
</evidence>
<dbReference type="InterPro" id="IPR003265">
    <property type="entry name" value="HhH-GPD_domain"/>
</dbReference>
<dbReference type="GO" id="GO:0005737">
    <property type="term" value="C:cytoplasm"/>
    <property type="evidence" value="ECO:0007669"/>
    <property type="project" value="TreeGrafter"/>
</dbReference>
<evidence type="ECO:0000256" key="2">
    <source>
        <dbReference type="ARBA" id="ARBA00010817"/>
    </source>
</evidence>
<feature type="domain" description="HhH-GPD" evidence="7">
    <location>
        <begin position="49"/>
        <end position="201"/>
    </location>
</feature>
<dbReference type="GO" id="GO:0032131">
    <property type="term" value="F:alkylated DNA binding"/>
    <property type="evidence" value="ECO:0007669"/>
    <property type="project" value="TreeGrafter"/>
</dbReference>
<dbReference type="Gene3D" id="1.10.1670.40">
    <property type="match status" value="1"/>
</dbReference>
<protein>
    <recommendedName>
        <fullName evidence="3">DNA-3-methyladenine glycosylase II</fullName>
        <ecNumber evidence="3">3.2.2.21</ecNumber>
    </recommendedName>
</protein>
<dbReference type="EMBL" id="LBSV01000010">
    <property type="protein sequence ID" value="KKQ25225.1"/>
    <property type="molecule type" value="Genomic_DNA"/>
</dbReference>
<evidence type="ECO:0000256" key="5">
    <source>
        <dbReference type="ARBA" id="ARBA00023204"/>
    </source>
</evidence>
<dbReference type="PATRIC" id="fig|1618486.3.peg.751"/>
<comment type="caution">
    <text evidence="8">The sequence shown here is derived from an EMBL/GenBank/DDBJ whole genome shotgun (WGS) entry which is preliminary data.</text>
</comment>
<reference evidence="8 9" key="1">
    <citation type="journal article" date="2015" name="Nature">
        <title>rRNA introns, odd ribosomes, and small enigmatic genomes across a large radiation of phyla.</title>
        <authorList>
            <person name="Brown C.T."/>
            <person name="Hug L.A."/>
            <person name="Thomas B.C."/>
            <person name="Sharon I."/>
            <person name="Castelle C.J."/>
            <person name="Singh A."/>
            <person name="Wilkins M.J."/>
            <person name="Williams K.H."/>
            <person name="Banfield J.F."/>
        </authorList>
    </citation>
    <scope>NUCLEOTIDE SEQUENCE [LARGE SCALE GENOMIC DNA]</scope>
</reference>
<evidence type="ECO:0000313" key="9">
    <source>
        <dbReference type="Proteomes" id="UP000034917"/>
    </source>
</evidence>
<dbReference type="SMART" id="SM00478">
    <property type="entry name" value="ENDO3c"/>
    <property type="match status" value="1"/>
</dbReference>
<keyword evidence="5" id="KW-0234">DNA repair</keyword>
<dbReference type="InterPro" id="IPR051912">
    <property type="entry name" value="Alkylbase_DNA_Glycosylase/TA"/>
</dbReference>
<dbReference type="PANTHER" id="PTHR43003:SF5">
    <property type="entry name" value="DNA-3-METHYLADENINE GLYCOSYLASE"/>
    <property type="match status" value="1"/>
</dbReference>
<dbReference type="EC" id="3.2.2.21" evidence="3"/>
<comment type="similarity">
    <text evidence="2">Belongs to the alkylbase DNA glycosidase AlkA family.</text>
</comment>
<dbReference type="FunFam" id="1.10.340.30:FF:000004">
    <property type="entry name" value="DNA-3-methyladenine glycosylase II"/>
    <property type="match status" value="1"/>
</dbReference>
<dbReference type="InterPro" id="IPR011257">
    <property type="entry name" value="DNA_glycosylase"/>
</dbReference>
<evidence type="ECO:0000259" key="7">
    <source>
        <dbReference type="SMART" id="SM00478"/>
    </source>
</evidence>
<dbReference type="SMART" id="SM00278">
    <property type="entry name" value="HhH1"/>
    <property type="match status" value="1"/>
</dbReference>
<organism evidence="8 9">
    <name type="scientific">Candidatus Roizmanbacteria bacterium GW2011_GWC2_37_13</name>
    <dbReference type="NCBI Taxonomy" id="1618486"/>
    <lineage>
        <taxon>Bacteria</taxon>
        <taxon>Candidatus Roizmaniibacteriota</taxon>
    </lineage>
</organism>
<dbReference type="PANTHER" id="PTHR43003">
    <property type="entry name" value="DNA-3-METHYLADENINE GLYCOSYLASE"/>
    <property type="match status" value="1"/>
</dbReference>
<evidence type="ECO:0000259" key="6">
    <source>
        <dbReference type="SMART" id="SM00278"/>
    </source>
</evidence>
<evidence type="ECO:0000313" key="8">
    <source>
        <dbReference type="EMBL" id="KKQ25225.1"/>
    </source>
</evidence>
<keyword evidence="4" id="KW-0227">DNA damage</keyword>
<sequence>MNKKVLNHFKKNDPLLYSFAIKVGNDLKPFLTQKANPKNYFSSLCREIIGQQLSGKVAEVIFDRFSKLYPKGINPKVIINTTYEKLRKVGMSNAKAKYVKNLAEAVNDNSLQVDRLDSLSDEEVKKQLIKVKGIGPWTAEMFLMFTLARPDVFSHGDLGLRKGIKKIYGFKKDPSLKTVEKIIKKWSPYKTYASLILWESFDVK</sequence>
<evidence type="ECO:0000256" key="1">
    <source>
        <dbReference type="ARBA" id="ARBA00000086"/>
    </source>
</evidence>